<dbReference type="PROSITE" id="PS50850">
    <property type="entry name" value="MFS"/>
    <property type="match status" value="1"/>
</dbReference>
<reference evidence="10" key="2">
    <citation type="journal article" date="2023" name="IMA Fungus">
        <title>Comparative genomic study of the Penicillium genus elucidates a diverse pangenome and 15 lateral gene transfer events.</title>
        <authorList>
            <person name="Petersen C."/>
            <person name="Sorensen T."/>
            <person name="Nielsen M.R."/>
            <person name="Sondergaard T.E."/>
            <person name="Sorensen J.L."/>
            <person name="Fitzpatrick D.A."/>
            <person name="Frisvad J.C."/>
            <person name="Nielsen K.L."/>
        </authorList>
    </citation>
    <scope>NUCLEOTIDE SEQUENCE</scope>
    <source>
        <strain evidence="10">IBT 29864</strain>
    </source>
</reference>
<keyword evidence="3 7" id="KW-0813">Transport</keyword>
<evidence type="ECO:0000256" key="7">
    <source>
        <dbReference type="RuleBase" id="RU003346"/>
    </source>
</evidence>
<dbReference type="NCBIfam" id="TIGR00879">
    <property type="entry name" value="SP"/>
    <property type="match status" value="1"/>
</dbReference>
<dbReference type="EMBL" id="JAPZBS010000004">
    <property type="protein sequence ID" value="KAJ5378266.1"/>
    <property type="molecule type" value="Genomic_DNA"/>
</dbReference>
<dbReference type="SUPFAM" id="SSF103473">
    <property type="entry name" value="MFS general substrate transporter"/>
    <property type="match status" value="1"/>
</dbReference>
<dbReference type="GO" id="GO:0005351">
    <property type="term" value="F:carbohydrate:proton symporter activity"/>
    <property type="evidence" value="ECO:0007669"/>
    <property type="project" value="TreeGrafter"/>
</dbReference>
<dbReference type="InterPro" id="IPR020846">
    <property type="entry name" value="MFS_dom"/>
</dbReference>
<feature type="transmembrane region" description="Helical" evidence="8">
    <location>
        <begin position="303"/>
        <end position="324"/>
    </location>
</feature>
<dbReference type="InterPro" id="IPR005828">
    <property type="entry name" value="MFS_sugar_transport-like"/>
</dbReference>
<dbReference type="OrthoDB" id="6612291at2759"/>
<reference evidence="10" key="1">
    <citation type="submission" date="2022-11" db="EMBL/GenBank/DDBJ databases">
        <authorList>
            <person name="Petersen C."/>
        </authorList>
    </citation>
    <scope>NUCLEOTIDE SEQUENCE</scope>
    <source>
        <strain evidence="10">IBT 29864</strain>
    </source>
</reference>
<evidence type="ECO:0000256" key="5">
    <source>
        <dbReference type="ARBA" id="ARBA00022989"/>
    </source>
</evidence>
<name>A0A9W9VG97_9EURO</name>
<keyword evidence="4 8" id="KW-0812">Transmembrane</keyword>
<evidence type="ECO:0000256" key="2">
    <source>
        <dbReference type="ARBA" id="ARBA00010992"/>
    </source>
</evidence>
<feature type="domain" description="Major facilitator superfamily (MFS) profile" evidence="9">
    <location>
        <begin position="14"/>
        <end position="450"/>
    </location>
</feature>
<feature type="transmembrane region" description="Helical" evidence="8">
    <location>
        <begin position="265"/>
        <end position="291"/>
    </location>
</feature>
<feature type="transmembrane region" description="Helical" evidence="8">
    <location>
        <begin position="52"/>
        <end position="72"/>
    </location>
</feature>
<evidence type="ECO:0000313" key="11">
    <source>
        <dbReference type="Proteomes" id="UP001147782"/>
    </source>
</evidence>
<dbReference type="GO" id="GO:0016020">
    <property type="term" value="C:membrane"/>
    <property type="evidence" value="ECO:0007669"/>
    <property type="project" value="UniProtKB-SubCell"/>
</dbReference>
<dbReference type="InterPro" id="IPR003663">
    <property type="entry name" value="Sugar/inositol_transpt"/>
</dbReference>
<comment type="caution">
    <text evidence="10">The sequence shown here is derived from an EMBL/GenBank/DDBJ whole genome shotgun (WGS) entry which is preliminary data.</text>
</comment>
<dbReference type="PRINTS" id="PR00171">
    <property type="entry name" value="SUGRTRNSPORT"/>
</dbReference>
<dbReference type="FunFam" id="1.20.1250.20:FF:000134">
    <property type="entry name" value="MFS sugar transporter protein"/>
    <property type="match status" value="1"/>
</dbReference>
<feature type="transmembrane region" description="Helical" evidence="8">
    <location>
        <begin position="396"/>
        <end position="415"/>
    </location>
</feature>
<dbReference type="Proteomes" id="UP001147782">
    <property type="component" value="Unassembled WGS sequence"/>
</dbReference>
<keyword evidence="5 8" id="KW-1133">Transmembrane helix</keyword>
<accession>A0A9W9VG97</accession>
<dbReference type="AlphaFoldDB" id="A0A9W9VG97"/>
<dbReference type="RefSeq" id="XP_056557129.1">
    <property type="nucleotide sequence ID" value="XM_056698604.1"/>
</dbReference>
<feature type="transmembrane region" description="Helical" evidence="8">
    <location>
        <begin position="359"/>
        <end position="384"/>
    </location>
</feature>
<evidence type="ECO:0000256" key="6">
    <source>
        <dbReference type="ARBA" id="ARBA00023136"/>
    </source>
</evidence>
<evidence type="ECO:0000256" key="3">
    <source>
        <dbReference type="ARBA" id="ARBA00022448"/>
    </source>
</evidence>
<dbReference type="PANTHER" id="PTHR48022:SF28">
    <property type="entry name" value="MAJOR FACILITATOR SUPERFAMILY (MFS) PROFILE DOMAIN-CONTAINING PROTEIN-RELATED"/>
    <property type="match status" value="1"/>
</dbReference>
<dbReference type="GeneID" id="81437783"/>
<organism evidence="10 11">
    <name type="scientific">Penicillium cataractarum</name>
    <dbReference type="NCBI Taxonomy" id="2100454"/>
    <lineage>
        <taxon>Eukaryota</taxon>
        <taxon>Fungi</taxon>
        <taxon>Dikarya</taxon>
        <taxon>Ascomycota</taxon>
        <taxon>Pezizomycotina</taxon>
        <taxon>Eurotiomycetes</taxon>
        <taxon>Eurotiomycetidae</taxon>
        <taxon>Eurotiales</taxon>
        <taxon>Aspergillaceae</taxon>
        <taxon>Penicillium</taxon>
    </lineage>
</organism>
<protein>
    <submittedName>
        <fullName evidence="10">General substrate transporter</fullName>
    </submittedName>
</protein>
<comment type="similarity">
    <text evidence="2 7">Belongs to the major facilitator superfamily. Sugar transporter (TC 2.A.1.1) family.</text>
</comment>
<feature type="transmembrane region" description="Helical" evidence="8">
    <location>
        <begin position="331"/>
        <end position="353"/>
    </location>
</feature>
<evidence type="ECO:0000256" key="1">
    <source>
        <dbReference type="ARBA" id="ARBA00004141"/>
    </source>
</evidence>
<feature type="transmembrane region" description="Helical" evidence="8">
    <location>
        <begin position="171"/>
        <end position="194"/>
    </location>
</feature>
<feature type="transmembrane region" description="Helical" evidence="8">
    <location>
        <begin position="141"/>
        <end position="159"/>
    </location>
</feature>
<dbReference type="PROSITE" id="PS00216">
    <property type="entry name" value="SUGAR_TRANSPORT_1"/>
    <property type="match status" value="1"/>
</dbReference>
<gene>
    <name evidence="10" type="ORF">N7496_005675</name>
</gene>
<feature type="transmembrane region" description="Helical" evidence="8">
    <location>
        <begin position="84"/>
        <end position="102"/>
    </location>
</feature>
<evidence type="ECO:0000256" key="8">
    <source>
        <dbReference type="SAM" id="Phobius"/>
    </source>
</evidence>
<dbReference type="Gene3D" id="1.20.1250.20">
    <property type="entry name" value="MFS general substrate transporter like domains"/>
    <property type="match status" value="1"/>
</dbReference>
<proteinExistence type="inferred from homology"/>
<dbReference type="InterPro" id="IPR050360">
    <property type="entry name" value="MFS_Sugar_Transporters"/>
</dbReference>
<dbReference type="PROSITE" id="PS00217">
    <property type="entry name" value="SUGAR_TRANSPORT_2"/>
    <property type="match status" value="1"/>
</dbReference>
<sequence length="498" mass="55562">MFENLRGRALRASVAVSAGSAYLLFGYDQGVLGGLVSQPSFLGAIGNPSPTYLGTIVALYDIGCLVGCIIAAAWGNHFGRCRSIFWASIIMVIGATIQTTTYGAVQLIIGRLISGVGNGINTSTVPMYVSEISRTESRGRSLAVQMSLVIFGTVIAYWLDYGMVRNLSGEVVWRFPIAFQIFFALITISTILFLPESPRWLFAHDRREESTRAVSRLLGCDESDERVQKITCDMEEALMLERRQPKLDFRSLLKSKSQIKPARRLVLCFLIQFFQQWTGINVIAFYVTIVLESNVGLSKETSSLVAGIVQICFWCGTLPVIFLLDRLGRRIMLLSGSVALFLSMTLFTFGIAIDTTASAKLALAMLFCYEFSFGMSWNAIPWLYAPEITPLNLRHIGSALCALSEWLWTFVIAQMAPTAIANTGWKIWLLFDIMLLISFFFVFFFLPETSGKTLEEIDYIYVKPEVRYQLDEVSTSADHELSKSRSRVLVEDNSSAQT</sequence>
<evidence type="ECO:0000259" key="9">
    <source>
        <dbReference type="PROSITE" id="PS50850"/>
    </source>
</evidence>
<dbReference type="InterPro" id="IPR036259">
    <property type="entry name" value="MFS_trans_sf"/>
</dbReference>
<keyword evidence="11" id="KW-1185">Reference proteome</keyword>
<dbReference type="PANTHER" id="PTHR48022">
    <property type="entry name" value="PLASTIDIC GLUCOSE TRANSPORTER 4"/>
    <property type="match status" value="1"/>
</dbReference>
<feature type="transmembrane region" description="Helical" evidence="8">
    <location>
        <begin position="108"/>
        <end position="129"/>
    </location>
</feature>
<evidence type="ECO:0000256" key="4">
    <source>
        <dbReference type="ARBA" id="ARBA00022692"/>
    </source>
</evidence>
<dbReference type="InterPro" id="IPR005829">
    <property type="entry name" value="Sugar_transporter_CS"/>
</dbReference>
<dbReference type="Pfam" id="PF00083">
    <property type="entry name" value="Sugar_tr"/>
    <property type="match status" value="1"/>
</dbReference>
<feature type="transmembrane region" description="Helical" evidence="8">
    <location>
        <begin position="427"/>
        <end position="446"/>
    </location>
</feature>
<keyword evidence="6 8" id="KW-0472">Membrane</keyword>
<comment type="subcellular location">
    <subcellularLocation>
        <location evidence="1">Membrane</location>
        <topology evidence="1">Multi-pass membrane protein</topology>
    </subcellularLocation>
</comment>
<feature type="transmembrane region" description="Helical" evidence="8">
    <location>
        <begin position="12"/>
        <end position="32"/>
    </location>
</feature>
<evidence type="ECO:0000313" key="10">
    <source>
        <dbReference type="EMBL" id="KAJ5378266.1"/>
    </source>
</evidence>